<proteinExistence type="predicted"/>
<accession>A0ABS2C8Z4</accession>
<evidence type="ECO:0000313" key="1">
    <source>
        <dbReference type="EMBL" id="MBM5570502.1"/>
    </source>
</evidence>
<name>A0ABS2C8Z4_9NEIS</name>
<sequence>MTQVALFDVDVLRVPGRYWLTIAEAEEAPAVINALAKMANELEPGSLGVLEAKPVLINNLRAWENLILPRWYHQAGSLHEYEQDFAELLQLMALDADKLLLLMSKLPSQMDLAQRRVVALLRVVMQRASTWIIEEEWLDWWADGRGRNPLLAKMYPHIVLPASVVVLSTRAAQKTFQSINLLVDAQV</sequence>
<dbReference type="RefSeq" id="WP_203569797.1">
    <property type="nucleotide sequence ID" value="NZ_WOFE01000001.1"/>
</dbReference>
<gene>
    <name evidence="1" type="ORF">GM173_02790</name>
</gene>
<keyword evidence="2" id="KW-1185">Reference proteome</keyword>
<evidence type="ECO:0000313" key="2">
    <source>
        <dbReference type="Proteomes" id="UP001195660"/>
    </source>
</evidence>
<protein>
    <submittedName>
        <fullName evidence="1">Uncharacterized protein</fullName>
    </submittedName>
</protein>
<comment type="caution">
    <text evidence="1">The sequence shown here is derived from an EMBL/GenBank/DDBJ whole genome shotgun (WGS) entry which is preliminary data.</text>
</comment>
<reference evidence="1 2" key="1">
    <citation type="submission" date="2019-11" db="EMBL/GenBank/DDBJ databases">
        <title>Novel Deefgea species.</title>
        <authorList>
            <person name="Han J.-H."/>
        </authorList>
    </citation>
    <scope>NUCLEOTIDE SEQUENCE [LARGE SCALE GENOMIC DNA]</scope>
    <source>
        <strain evidence="1 2">LMG 24817</strain>
    </source>
</reference>
<organism evidence="1 2">
    <name type="scientific">Deefgea chitinilytica</name>
    <dbReference type="NCBI Taxonomy" id="570276"/>
    <lineage>
        <taxon>Bacteria</taxon>
        <taxon>Pseudomonadati</taxon>
        <taxon>Pseudomonadota</taxon>
        <taxon>Betaproteobacteria</taxon>
        <taxon>Neisseriales</taxon>
        <taxon>Chitinibacteraceae</taxon>
        <taxon>Deefgea</taxon>
    </lineage>
</organism>
<dbReference type="Proteomes" id="UP001195660">
    <property type="component" value="Unassembled WGS sequence"/>
</dbReference>
<dbReference type="EMBL" id="WOFE01000001">
    <property type="protein sequence ID" value="MBM5570502.1"/>
    <property type="molecule type" value="Genomic_DNA"/>
</dbReference>